<protein>
    <submittedName>
        <fullName evidence="2">SGNH hydrolase-type esterase domain-containing protein</fullName>
    </submittedName>
</protein>
<dbReference type="Gene3D" id="3.40.50.1110">
    <property type="entry name" value="SGNH hydrolase"/>
    <property type="match status" value="1"/>
</dbReference>
<dbReference type="SUPFAM" id="SSF52266">
    <property type="entry name" value="SGNH hydrolase"/>
    <property type="match status" value="1"/>
</dbReference>
<feature type="domain" description="SGNH hydrolase-type esterase" evidence="1">
    <location>
        <begin position="228"/>
        <end position="353"/>
    </location>
</feature>
<organism evidence="2 3">
    <name type="scientific">Mycena pura</name>
    <dbReference type="NCBI Taxonomy" id="153505"/>
    <lineage>
        <taxon>Eukaryota</taxon>
        <taxon>Fungi</taxon>
        <taxon>Dikarya</taxon>
        <taxon>Basidiomycota</taxon>
        <taxon>Agaricomycotina</taxon>
        <taxon>Agaricomycetes</taxon>
        <taxon>Agaricomycetidae</taxon>
        <taxon>Agaricales</taxon>
        <taxon>Marasmiineae</taxon>
        <taxon>Mycenaceae</taxon>
        <taxon>Mycena</taxon>
    </lineage>
</organism>
<gene>
    <name evidence="2" type="ORF">GGX14DRAFT_53046</name>
</gene>
<keyword evidence="3" id="KW-1185">Reference proteome</keyword>
<comment type="caution">
    <text evidence="2">The sequence shown here is derived from an EMBL/GenBank/DDBJ whole genome shotgun (WGS) entry which is preliminary data.</text>
</comment>
<proteinExistence type="predicted"/>
<dbReference type="Proteomes" id="UP001219525">
    <property type="component" value="Unassembled WGS sequence"/>
</dbReference>
<evidence type="ECO:0000259" key="1">
    <source>
        <dbReference type="Pfam" id="PF13472"/>
    </source>
</evidence>
<dbReference type="Pfam" id="PF13472">
    <property type="entry name" value="Lipase_GDSL_2"/>
    <property type="match status" value="1"/>
</dbReference>
<name>A0AAD6XY24_9AGAR</name>
<dbReference type="EMBL" id="JARJCW010000154">
    <property type="protein sequence ID" value="KAJ7190224.1"/>
    <property type="molecule type" value="Genomic_DNA"/>
</dbReference>
<sequence length="381" mass="40947">MHTFSPVSPLFKRSGRWFAVPSSAAGSISASWAGASITFLFKGTILQLQTGPSTERRDRFNGGTPMIACSIESPSGTTTETYNPDGSQLITLFESVPTGDLNQPRIICVTLIDWASIFEVEAFLTPGCGDIEEPQIFQFTPSVEVLVIGDSISCGWTDGSKPSPLGCLDAFPFAMKRDVMHNIGLFVDLDLIAYPAITLVDPTEEEADAGGMLGMVSKFEHTSPWSSTLLEELPSQRKPSLVVIALGTNDEAQDISPTRFAAAFHTLLSNIFHRYGPSIKHVCVLPPFVDLNDSDHGEEETIASCFSSVVAALPKSLPTASPDCVFHEITLGVQLQTEETIDGLHPNVAGHQLLGSALSKQIVPLLRSCIGPSPRDVQCAQ</sequence>
<dbReference type="InterPro" id="IPR036514">
    <property type="entry name" value="SGNH_hydro_sf"/>
</dbReference>
<evidence type="ECO:0000313" key="3">
    <source>
        <dbReference type="Proteomes" id="UP001219525"/>
    </source>
</evidence>
<dbReference type="AlphaFoldDB" id="A0AAD6XY24"/>
<accession>A0AAD6XY24</accession>
<keyword evidence="2" id="KW-0378">Hydrolase</keyword>
<dbReference type="GO" id="GO:0016787">
    <property type="term" value="F:hydrolase activity"/>
    <property type="evidence" value="ECO:0007669"/>
    <property type="project" value="UniProtKB-KW"/>
</dbReference>
<evidence type="ECO:0000313" key="2">
    <source>
        <dbReference type="EMBL" id="KAJ7190224.1"/>
    </source>
</evidence>
<dbReference type="InterPro" id="IPR013830">
    <property type="entry name" value="SGNH_hydro"/>
</dbReference>
<reference evidence="2" key="1">
    <citation type="submission" date="2023-03" db="EMBL/GenBank/DDBJ databases">
        <title>Massive genome expansion in bonnet fungi (Mycena s.s.) driven by repeated elements and novel gene families across ecological guilds.</title>
        <authorList>
            <consortium name="Lawrence Berkeley National Laboratory"/>
            <person name="Harder C.B."/>
            <person name="Miyauchi S."/>
            <person name="Viragh M."/>
            <person name="Kuo A."/>
            <person name="Thoen E."/>
            <person name="Andreopoulos B."/>
            <person name="Lu D."/>
            <person name="Skrede I."/>
            <person name="Drula E."/>
            <person name="Henrissat B."/>
            <person name="Morin E."/>
            <person name="Kohler A."/>
            <person name="Barry K."/>
            <person name="LaButti K."/>
            <person name="Morin E."/>
            <person name="Salamov A."/>
            <person name="Lipzen A."/>
            <person name="Mereny Z."/>
            <person name="Hegedus B."/>
            <person name="Baldrian P."/>
            <person name="Stursova M."/>
            <person name="Weitz H."/>
            <person name="Taylor A."/>
            <person name="Grigoriev I.V."/>
            <person name="Nagy L.G."/>
            <person name="Martin F."/>
            <person name="Kauserud H."/>
        </authorList>
    </citation>
    <scope>NUCLEOTIDE SEQUENCE</scope>
    <source>
        <strain evidence="2">9144</strain>
    </source>
</reference>